<dbReference type="InterPro" id="IPR008775">
    <property type="entry name" value="Phytyl_CoA_dOase-like"/>
</dbReference>
<accession>A0ABY2ULU5</accession>
<sequence>MTADKYVNTRFFKKIYLLPKWLLELFSWGKSFRNNPIIGSYWLNRCGLHVARVVIAHGLFRFRLLLLSPLVPAEDRRQFREQGFVLKHNFLPRADFEKLAQELQSYQGDVREFVEGTTLTQRVFITADERARMPAMKALIENPHLDRLTRYCSSKNRRPLYYVENLCNHANVAPRPDPQRDMHADTFHPCVKGWLYLDDVDDGNGPFIYVPKSHRLSWRRLKWEYRQSLEACKHGDKRQSGRYWDGSFRVSDCELAAMGFVPKIFRVPANTLVVANVHGFHCRGEAKQQSHRMTVWMQARDNPFNPLFTFWPESTARLFEWGWGKVLRRLDGARLASGEQRNFGGKFSR</sequence>
<dbReference type="Proteomes" id="UP000306791">
    <property type="component" value="Unassembled WGS sequence"/>
</dbReference>
<proteinExistence type="predicted"/>
<dbReference type="EMBL" id="VANI01000002">
    <property type="protein sequence ID" value="TLM79527.1"/>
    <property type="molecule type" value="Genomic_DNA"/>
</dbReference>
<keyword evidence="2" id="KW-1185">Reference proteome</keyword>
<organism evidence="1 2">
    <name type="scientific">Microbulbifer harenosus</name>
    <dbReference type="NCBI Taxonomy" id="2576840"/>
    <lineage>
        <taxon>Bacteria</taxon>
        <taxon>Pseudomonadati</taxon>
        <taxon>Pseudomonadota</taxon>
        <taxon>Gammaproteobacteria</taxon>
        <taxon>Cellvibrionales</taxon>
        <taxon>Microbulbiferaceae</taxon>
        <taxon>Microbulbifer</taxon>
    </lineage>
</organism>
<protein>
    <submittedName>
        <fullName evidence="1">Phytanoyl-CoA dioxygenase family protein</fullName>
    </submittedName>
</protein>
<dbReference type="Gene3D" id="2.60.120.620">
    <property type="entry name" value="q2cbj1_9rhob like domain"/>
    <property type="match status" value="1"/>
</dbReference>
<gene>
    <name evidence="1" type="ORF">FDY93_01235</name>
</gene>
<name>A0ABY2ULU5_9GAMM</name>
<dbReference type="SUPFAM" id="SSF51197">
    <property type="entry name" value="Clavaminate synthase-like"/>
    <property type="match status" value="1"/>
</dbReference>
<keyword evidence="1" id="KW-0223">Dioxygenase</keyword>
<evidence type="ECO:0000313" key="1">
    <source>
        <dbReference type="EMBL" id="TLM79527.1"/>
    </source>
</evidence>
<evidence type="ECO:0000313" key="2">
    <source>
        <dbReference type="Proteomes" id="UP000306791"/>
    </source>
</evidence>
<reference evidence="1 2" key="1">
    <citation type="submission" date="2019-05" db="EMBL/GenBank/DDBJ databases">
        <title>Microbulbifer harenosus sp. nov., an alginate-degrading bacterium isolated from coastal sand.</title>
        <authorList>
            <person name="Huang H."/>
            <person name="Mo K."/>
            <person name="Bao S."/>
        </authorList>
    </citation>
    <scope>NUCLEOTIDE SEQUENCE [LARGE SCALE GENOMIC DNA]</scope>
    <source>
        <strain evidence="1 2">HB161719</strain>
    </source>
</reference>
<comment type="caution">
    <text evidence="1">The sequence shown here is derived from an EMBL/GenBank/DDBJ whole genome shotgun (WGS) entry which is preliminary data.</text>
</comment>
<dbReference type="GO" id="GO:0051213">
    <property type="term" value="F:dioxygenase activity"/>
    <property type="evidence" value="ECO:0007669"/>
    <property type="project" value="UniProtKB-KW"/>
</dbReference>
<keyword evidence="1" id="KW-0560">Oxidoreductase</keyword>
<dbReference type="Pfam" id="PF05721">
    <property type="entry name" value="PhyH"/>
    <property type="match status" value="1"/>
</dbReference>